<feature type="compositionally biased region" description="Pro residues" evidence="6">
    <location>
        <begin position="821"/>
        <end position="830"/>
    </location>
</feature>
<dbReference type="SUPFAM" id="SSF55931">
    <property type="entry name" value="Glutamine synthetase/guanido kinase"/>
    <property type="match status" value="3"/>
</dbReference>
<keyword evidence="2 5" id="KW-0547">Nucleotide-binding</keyword>
<evidence type="ECO:0000256" key="4">
    <source>
        <dbReference type="ARBA" id="ARBA00022840"/>
    </source>
</evidence>
<dbReference type="InterPro" id="IPR014746">
    <property type="entry name" value="Gln_synth/guanido_kin_cat_dom"/>
</dbReference>
<dbReference type="GO" id="GO:0005615">
    <property type="term" value="C:extracellular space"/>
    <property type="evidence" value="ECO:0007669"/>
    <property type="project" value="TreeGrafter"/>
</dbReference>
<dbReference type="STRING" id="94643.A0A2A9MJC1"/>
<evidence type="ECO:0000259" key="7">
    <source>
        <dbReference type="PROSITE" id="PS51510"/>
    </source>
</evidence>
<dbReference type="Pfam" id="PF00217">
    <property type="entry name" value="ATP-gua_Ptrans"/>
    <property type="match status" value="2"/>
</dbReference>
<dbReference type="KEGG" id="bbes:BESB_009800"/>
<dbReference type="GO" id="GO:0005524">
    <property type="term" value="F:ATP binding"/>
    <property type="evidence" value="ECO:0007669"/>
    <property type="project" value="UniProtKB-UniRule"/>
</dbReference>
<dbReference type="GeneID" id="40306042"/>
<dbReference type="Gene3D" id="3.30.590.10">
    <property type="entry name" value="Glutamine synthetase/guanido kinase, catalytic domain"/>
    <property type="match status" value="3"/>
</dbReference>
<keyword evidence="3 5" id="KW-0418">Kinase</keyword>
<evidence type="ECO:0000256" key="1">
    <source>
        <dbReference type="ARBA" id="ARBA00022679"/>
    </source>
</evidence>
<keyword evidence="9" id="KW-1185">Reference proteome</keyword>
<protein>
    <recommendedName>
        <fullName evidence="7">Phosphagen kinase C-terminal domain-containing protein</fullName>
    </recommendedName>
</protein>
<proteinExistence type="inferred from homology"/>
<dbReference type="InterPro" id="IPR022414">
    <property type="entry name" value="ATP-guanido_PTrfase_cat"/>
</dbReference>
<keyword evidence="4 5" id="KW-0067">ATP-binding</keyword>
<sequence>MRNNIAPEAWLQLGELRTPKGLSALQCLLPDEAEDGEGGEFVIDANPGVTALSKECYESFHLLFSEFLRFSDATLAATSLFTLPSFPLDAVNERVPSVLPSLAMHPSVRNLILCFHRNFAAVAFPPTMTVAESNKVIDRVQKGINKWLMTTSNSGLRPAHVEMLRGPDFFGRRGQVFRTLLSEGTVASQGAYLENVNPHRATAVWLSPDKRTVVRVNWKNHLRIDVKITSPFDAKEIAQGFQSAYSLLDCMKASLNESFARHNDFGFLTVDPLDCRLGFTAIFETRLLQGFMSRAALHELLNQAHMRKLRLMTPDEMIHGLVPVSLNTLEATDEMHSLGTLTQLLSGFLEGLKLRLPRPQVDPAVTSIHAVARFMQPLDLTRSSHAFTKLPQLLSKRTDRKLLEKEDGDKRTEGALDRIAGLQALSCPEGLDWWEGKSSCGFAFTDDLRDYCSMSPTLTSLMERFHSTESAAWKAAAESFSLKPDASCPSGLAPLPAFPQFLGDIAKKNRTTLKSAAVKLVVCSLRRNLSLYKAPIHATEEELSTTQDAILDAIAGMGPSLGSGVNAGSEGPPDILRYYSACGNPTSRSCGGMDRFLHDVGVKTEFSNFEKAIGFSTRMSRGRGVYVPPCSTWLIALQFVDHIYIQTHDGKGRLGESFYRLLEIAHSLQIHFISSSAVSSDRFAFHSSLGYLTTMPEFLGTGVQLKAKLYLPYTLSTLEEGGASDFEALCQRHDLGFELVQPAVFEQNKPSTGMVWVMSTASLGVTELQQFEAFINGVEAILDNEERTAGSLGATMSRPLAEEGEAVLPPLPEKQPSAQSPAPPGSPPGEAPRLKAAAKRDIATLAQHAQWKDLRTAFGGMAHHCVHMGKAYRFPGDIAVTDTDAFVKFRGLFEEIMGKPQNSMDVLLSAASSSRALSEVFDMFQIAALLDGLRKAVSLSCIQVSNLCFVTCRNFASVPFLPFIVSAPSFTRYNNRGLLHLAEVEKAVIERLTASKDCDDSLPLVGQRYIPVSSLTPQQQALLRTRFFVDLPEKKMGAEKDVLDCAYESFNFWPRHRGVIFSTEQTMVCLVNFCDHVTILATCEDKEQLCNGMEMLRALQSIQATLTALEDKDAPDGLAIARRADIGGYAGPNLKKSVCLATSVAAQLSVTGLKAENETRAAAWAADYRDRLEIIRDWTPRDTPAIPATASTQKESPQHCIVVSKMTAFDHEVELLESFLKILT</sequence>
<feature type="binding site" evidence="5">
    <location>
        <begin position="520"/>
        <end position="524"/>
    </location>
    <ligand>
        <name>ATP</name>
        <dbReference type="ChEBI" id="CHEBI:30616"/>
    </ligand>
</feature>
<dbReference type="PROSITE" id="PS51510">
    <property type="entry name" value="PHOSPHAGEN_KINASE_C"/>
    <property type="match status" value="1"/>
</dbReference>
<reference evidence="8 9" key="1">
    <citation type="submission" date="2017-09" db="EMBL/GenBank/DDBJ databases">
        <title>Genome sequencing of Besnoitia besnoiti strain Bb-Ger1.</title>
        <authorList>
            <person name="Schares G."/>
            <person name="Venepally P."/>
            <person name="Lorenzi H.A."/>
        </authorList>
    </citation>
    <scope>NUCLEOTIDE SEQUENCE [LARGE SCALE GENOMIC DNA]</scope>
    <source>
        <strain evidence="8 9">Bb-Ger1</strain>
    </source>
</reference>
<evidence type="ECO:0000256" key="3">
    <source>
        <dbReference type="ARBA" id="ARBA00022777"/>
    </source>
</evidence>
<evidence type="ECO:0000256" key="6">
    <source>
        <dbReference type="SAM" id="MobiDB-lite"/>
    </source>
</evidence>
<evidence type="ECO:0000313" key="8">
    <source>
        <dbReference type="EMBL" id="PFH38638.1"/>
    </source>
</evidence>
<evidence type="ECO:0000256" key="5">
    <source>
        <dbReference type="PROSITE-ProRule" id="PRU00843"/>
    </source>
</evidence>
<dbReference type="PANTHER" id="PTHR11547:SF38">
    <property type="entry name" value="ARGININE KINASE 1-RELATED"/>
    <property type="match status" value="1"/>
</dbReference>
<evidence type="ECO:0000313" key="9">
    <source>
        <dbReference type="Proteomes" id="UP000224006"/>
    </source>
</evidence>
<dbReference type="RefSeq" id="XP_029222647.1">
    <property type="nucleotide sequence ID" value="XM_029359734.1"/>
</dbReference>
<dbReference type="Proteomes" id="UP000224006">
    <property type="component" value="Chromosome I"/>
</dbReference>
<organism evidence="8 9">
    <name type="scientific">Besnoitia besnoiti</name>
    <name type="common">Apicomplexan protozoan</name>
    <dbReference type="NCBI Taxonomy" id="94643"/>
    <lineage>
        <taxon>Eukaryota</taxon>
        <taxon>Sar</taxon>
        <taxon>Alveolata</taxon>
        <taxon>Apicomplexa</taxon>
        <taxon>Conoidasida</taxon>
        <taxon>Coccidia</taxon>
        <taxon>Eucoccidiorida</taxon>
        <taxon>Eimeriorina</taxon>
        <taxon>Sarcocystidae</taxon>
        <taxon>Besnoitia</taxon>
    </lineage>
</organism>
<dbReference type="VEuPathDB" id="ToxoDB:BESB_009800"/>
<dbReference type="AlphaFoldDB" id="A0A2A9MJC1"/>
<dbReference type="PANTHER" id="PTHR11547">
    <property type="entry name" value="ARGININE OR CREATINE KINASE"/>
    <property type="match status" value="1"/>
</dbReference>
<dbReference type="GO" id="GO:0046314">
    <property type="term" value="P:phosphocreatine biosynthetic process"/>
    <property type="evidence" value="ECO:0007669"/>
    <property type="project" value="InterPro"/>
</dbReference>
<evidence type="ECO:0000256" key="2">
    <source>
        <dbReference type="ARBA" id="ARBA00022741"/>
    </source>
</evidence>
<feature type="binding site" evidence="5">
    <location>
        <begin position="738"/>
        <end position="743"/>
    </location>
    <ligand>
        <name>ATP</name>
        <dbReference type="ChEBI" id="CHEBI:30616"/>
    </ligand>
</feature>
<dbReference type="InterPro" id="IPR000749">
    <property type="entry name" value="ATP-guanido_PTrfase"/>
</dbReference>
<feature type="domain" description="Phosphagen kinase C-terminal" evidence="7">
    <location>
        <begin position="517"/>
        <end position="788"/>
    </location>
</feature>
<comment type="similarity">
    <text evidence="5">Belongs to the ATP:guanido phosphotransferase family.</text>
</comment>
<gene>
    <name evidence="8" type="ORF">BESB_009800</name>
</gene>
<dbReference type="EMBL" id="NWUJ01000001">
    <property type="protein sequence ID" value="PFH38638.1"/>
    <property type="molecule type" value="Genomic_DNA"/>
</dbReference>
<dbReference type="OrthoDB" id="418207at2759"/>
<dbReference type="GO" id="GO:0004111">
    <property type="term" value="F:creatine kinase activity"/>
    <property type="evidence" value="ECO:0007669"/>
    <property type="project" value="InterPro"/>
</dbReference>
<feature type="binding site" evidence="5">
    <location>
        <begin position="704"/>
        <end position="708"/>
    </location>
    <ligand>
        <name>ATP</name>
        <dbReference type="ChEBI" id="CHEBI:30616"/>
    </ligand>
</feature>
<feature type="region of interest" description="Disordered" evidence="6">
    <location>
        <begin position="809"/>
        <end position="837"/>
    </location>
</feature>
<keyword evidence="1 5" id="KW-0808">Transferase</keyword>
<comment type="caution">
    <text evidence="8">The sequence shown here is derived from an EMBL/GenBank/DDBJ whole genome shotgun (WGS) entry which is preliminary data.</text>
</comment>
<name>A0A2A9MJC1_BESBE</name>
<accession>A0A2A9MJC1</accession>
<comment type="caution">
    <text evidence="5">Lacks conserved residue(s) required for the propagation of feature annotation.</text>
</comment>